<dbReference type="InterPro" id="IPR028945">
    <property type="entry name" value="Get1"/>
</dbReference>
<dbReference type="InterPro" id="IPR027538">
    <property type="entry name" value="Get1_fungi"/>
</dbReference>
<dbReference type="OrthoDB" id="69461at2759"/>
<feature type="transmembrane region" description="Helical" evidence="10">
    <location>
        <begin position="161"/>
        <end position="179"/>
    </location>
</feature>
<evidence type="ECO:0000256" key="7">
    <source>
        <dbReference type="ARBA" id="ARBA00023054"/>
    </source>
</evidence>
<evidence type="ECO:0000256" key="8">
    <source>
        <dbReference type="ARBA" id="ARBA00023136"/>
    </source>
</evidence>
<dbReference type="InterPro" id="IPR029012">
    <property type="entry name" value="Helix_hairpin_bin_sf"/>
</dbReference>
<keyword evidence="7 9" id="KW-0175">Coiled coil</keyword>
<evidence type="ECO:0000256" key="1">
    <source>
        <dbReference type="ARBA" id="ARBA00010799"/>
    </source>
</evidence>
<dbReference type="EMBL" id="CCBN010000024">
    <property type="protein sequence ID" value="CDO57676.1"/>
    <property type="molecule type" value="Genomic_DNA"/>
</dbReference>
<organism evidence="11 12">
    <name type="scientific">Geotrichum candidum</name>
    <name type="common">Oospora lactis</name>
    <name type="synonym">Dipodascus geotrichum</name>
    <dbReference type="NCBI Taxonomy" id="1173061"/>
    <lineage>
        <taxon>Eukaryota</taxon>
        <taxon>Fungi</taxon>
        <taxon>Dikarya</taxon>
        <taxon>Ascomycota</taxon>
        <taxon>Saccharomycotina</taxon>
        <taxon>Dipodascomycetes</taxon>
        <taxon>Dipodascales</taxon>
        <taxon>Dipodascaceae</taxon>
        <taxon>Geotrichum</taxon>
    </lineage>
</organism>
<dbReference type="GO" id="GO:0043529">
    <property type="term" value="C:GET complex"/>
    <property type="evidence" value="ECO:0007669"/>
    <property type="project" value="UniProtKB-UniRule"/>
</dbReference>
<dbReference type="PANTHER" id="PTHR42650">
    <property type="entry name" value="TAIL-ANCHORED PROTEIN INSERTION RECEPTOR WRB"/>
    <property type="match status" value="1"/>
</dbReference>
<name>A0A0J9XJM5_GEOCN</name>
<dbReference type="GO" id="GO:0005789">
    <property type="term" value="C:endoplasmic reticulum membrane"/>
    <property type="evidence" value="ECO:0007669"/>
    <property type="project" value="UniProtKB-SubCell"/>
</dbReference>
<comment type="caution">
    <text evidence="11">The sequence shown here is derived from an EMBL/GenBank/DDBJ whole genome shotgun (WGS) entry which is preliminary data.</text>
</comment>
<evidence type="ECO:0000256" key="4">
    <source>
        <dbReference type="ARBA" id="ARBA00022824"/>
    </source>
</evidence>
<dbReference type="GO" id="GO:0016192">
    <property type="term" value="P:vesicle-mediated transport"/>
    <property type="evidence" value="ECO:0007669"/>
    <property type="project" value="UniProtKB-KW"/>
</dbReference>
<dbReference type="STRING" id="1173061.A0A0J9XJM5"/>
<feature type="transmembrane region" description="Helical" evidence="10">
    <location>
        <begin position="128"/>
        <end position="149"/>
    </location>
</feature>
<evidence type="ECO:0000256" key="6">
    <source>
        <dbReference type="ARBA" id="ARBA00022989"/>
    </source>
</evidence>
<dbReference type="Pfam" id="PF04420">
    <property type="entry name" value="CHD5"/>
    <property type="match status" value="1"/>
</dbReference>
<comment type="similarity">
    <text evidence="1 9">Belongs to the WRB/GET1 family.</text>
</comment>
<evidence type="ECO:0000313" key="11">
    <source>
        <dbReference type="EMBL" id="CDO57676.1"/>
    </source>
</evidence>
<evidence type="ECO:0000256" key="2">
    <source>
        <dbReference type="ARBA" id="ARBA00022448"/>
    </source>
</evidence>
<proteinExistence type="inferred from homology"/>
<reference evidence="11" key="1">
    <citation type="submission" date="2014-03" db="EMBL/GenBank/DDBJ databases">
        <authorList>
            <person name="Casaregola S."/>
        </authorList>
    </citation>
    <scope>NUCLEOTIDE SEQUENCE [LARGE SCALE GENOMIC DNA]</scope>
    <source>
        <strain evidence="11">CLIB 918</strain>
    </source>
</reference>
<keyword evidence="4 9" id="KW-0256">Endoplasmic reticulum</keyword>
<sequence>MIPVLLLVVLISVFNKTIGLFAKEKIINFLWSIYLWIAPSSTAKSLKTARRRAEQVREERSNTSAKEEFARWAKLDRELLKLQSEIDQYQKQLGAAKYSFGTIVKIALFLLTTGSKVLLRIRYRKTPVFWLPAAGNGPLVLPYYVLWLLSFTSAPIGSISVGIWLFIVDNSVSTIFSIFKSIREIMQLPQPVKAPGKTQ</sequence>
<keyword evidence="2 9" id="KW-0813">Transport</keyword>
<keyword evidence="9" id="KW-0333">Golgi apparatus</keyword>
<comment type="subunit">
    <text evidence="9">Component of the Golgi to ER traffic (GET) complex, which is composed of GET1, GET2 and GET3. Within the complex, GET1 and GET2 form a heterotetramer which is stabilized by phosphatidylinositol binding and which binds to the GET3 homodimer.</text>
</comment>
<keyword evidence="6 9" id="KW-1133">Transmembrane helix</keyword>
<comment type="caution">
    <text evidence="9">Lacks conserved residue(s) required for the propagation of feature annotation.</text>
</comment>
<feature type="transmembrane region" description="Helical" evidence="10">
    <location>
        <begin position="98"/>
        <end position="119"/>
    </location>
</feature>
<evidence type="ECO:0000256" key="3">
    <source>
        <dbReference type="ARBA" id="ARBA00022692"/>
    </source>
</evidence>
<feature type="topological domain" description="Lumenal" evidence="9">
    <location>
        <begin position="1"/>
        <end position="4"/>
    </location>
</feature>
<dbReference type="GO" id="GO:0000139">
    <property type="term" value="C:Golgi membrane"/>
    <property type="evidence" value="ECO:0007669"/>
    <property type="project" value="UniProtKB-SubCell"/>
</dbReference>
<dbReference type="Gene3D" id="1.10.287.660">
    <property type="entry name" value="Helix hairpin bin"/>
    <property type="match status" value="1"/>
</dbReference>
<feature type="topological domain" description="Cytoplasmic" evidence="9">
    <location>
        <begin position="176"/>
        <end position="199"/>
    </location>
</feature>
<dbReference type="GO" id="GO:0071816">
    <property type="term" value="P:tail-anchored membrane protein insertion into ER membrane"/>
    <property type="evidence" value="ECO:0007669"/>
    <property type="project" value="InterPro"/>
</dbReference>
<keyword evidence="12" id="KW-1185">Reference proteome</keyword>
<keyword evidence="3 9" id="KW-0812">Transmembrane</keyword>
<keyword evidence="8 9" id="KW-0472">Membrane</keyword>
<dbReference type="HAMAP" id="MF_03113">
    <property type="entry name" value="Get1"/>
    <property type="match status" value="1"/>
</dbReference>
<dbReference type="GO" id="GO:0043495">
    <property type="term" value="F:protein-membrane adaptor activity"/>
    <property type="evidence" value="ECO:0007669"/>
    <property type="project" value="TreeGrafter"/>
</dbReference>
<evidence type="ECO:0000313" key="12">
    <source>
        <dbReference type="Proteomes" id="UP000242525"/>
    </source>
</evidence>
<protein>
    <recommendedName>
        <fullName evidence="9">Golgi to ER traffic protein 1</fullName>
    </recommendedName>
    <alternativeName>
        <fullName evidence="9">Guided entry of tail-anchored proteins 1</fullName>
    </alternativeName>
</protein>
<comment type="subcellular location">
    <subcellularLocation>
        <location evidence="9">Endoplasmic reticulum membrane</location>
        <topology evidence="9">Multi-pass membrane protein</topology>
    </subcellularLocation>
    <subcellularLocation>
        <location evidence="9">Golgi apparatus membrane</location>
        <topology evidence="9">Multi-pass membrane protein</topology>
    </subcellularLocation>
</comment>
<evidence type="ECO:0000256" key="5">
    <source>
        <dbReference type="ARBA" id="ARBA00022892"/>
    </source>
</evidence>
<keyword evidence="5 9" id="KW-0931">ER-Golgi transport</keyword>
<accession>A0A0J9XJM5</accession>
<dbReference type="Proteomes" id="UP000242525">
    <property type="component" value="Unassembled WGS sequence"/>
</dbReference>
<gene>
    <name evidence="9" type="primary">GET1</name>
    <name evidence="11" type="ORF">BN980_GECA24s00428g</name>
</gene>
<feature type="coiled-coil region" evidence="9">
    <location>
        <begin position="46"/>
        <end position="92"/>
    </location>
</feature>
<evidence type="ECO:0000256" key="9">
    <source>
        <dbReference type="HAMAP-Rule" id="MF_03113"/>
    </source>
</evidence>
<evidence type="ECO:0000256" key="10">
    <source>
        <dbReference type="SAM" id="Phobius"/>
    </source>
</evidence>
<comment type="function">
    <text evidence="9">Required for the post-translational delivery of tail-anchored (TA) proteins to the endoplasmic reticulum. Together with GET2, acts as a membrane receptor for soluble GET3, which recognizes and selectively binds the transmembrane domain of TA proteins in the cytosol. The GET complex cooperates with the HDEL receptor ERD2 to mediate the ATP-dependent retrieval of resident ER proteins that contain a C-terminal H-D-E-L retention signal from the Golgi to the ER.</text>
</comment>
<dbReference type="PANTHER" id="PTHR42650:SF1">
    <property type="entry name" value="GUIDED ENTRY OF TAIL-ANCHORED PROTEINS FACTOR 1"/>
    <property type="match status" value="1"/>
</dbReference>
<dbReference type="AlphaFoldDB" id="A0A0J9XJM5"/>